<comment type="caution">
    <text evidence="1">The sequence shown here is derived from an EMBL/GenBank/DDBJ whole genome shotgun (WGS) entry which is preliminary data.</text>
</comment>
<sequence length="196" mass="22367">MQQVQRKQIQIYLATSYKSNATSSVETMQVDRQGLLNATSIKTKDIDTYDSDCDDISNAKAVLMANISNYGSDVILEPQAFYDNIHKQALGYQNPCYLKRARWIKPTLYDGVAISNKHVAMHVLDNEDTLILEKVRRSKMVEKDKDTLILKRIVQARFGTLAPILLLNREIHLEYLKNTQEQADILHGIVEEADII</sequence>
<organism evidence="1">
    <name type="scientific">Tanacetum cinerariifolium</name>
    <name type="common">Dalmatian daisy</name>
    <name type="synonym">Chrysanthemum cinerariifolium</name>
    <dbReference type="NCBI Taxonomy" id="118510"/>
    <lineage>
        <taxon>Eukaryota</taxon>
        <taxon>Viridiplantae</taxon>
        <taxon>Streptophyta</taxon>
        <taxon>Embryophyta</taxon>
        <taxon>Tracheophyta</taxon>
        <taxon>Spermatophyta</taxon>
        <taxon>Magnoliopsida</taxon>
        <taxon>eudicotyledons</taxon>
        <taxon>Gunneridae</taxon>
        <taxon>Pentapetalae</taxon>
        <taxon>asterids</taxon>
        <taxon>campanulids</taxon>
        <taxon>Asterales</taxon>
        <taxon>Asteraceae</taxon>
        <taxon>Asteroideae</taxon>
        <taxon>Anthemideae</taxon>
        <taxon>Anthemidinae</taxon>
        <taxon>Tanacetum</taxon>
    </lineage>
</organism>
<accession>A0A6L2J6B9</accession>
<dbReference type="AlphaFoldDB" id="A0A6L2J6B9"/>
<dbReference type="EMBL" id="BKCJ010000260">
    <property type="protein sequence ID" value="GEU31525.1"/>
    <property type="molecule type" value="Genomic_DNA"/>
</dbReference>
<name>A0A6L2J6B9_TANCI</name>
<evidence type="ECO:0000313" key="1">
    <source>
        <dbReference type="EMBL" id="GEU31525.1"/>
    </source>
</evidence>
<proteinExistence type="predicted"/>
<reference evidence="1" key="1">
    <citation type="journal article" date="2019" name="Sci. Rep.">
        <title>Draft genome of Tanacetum cinerariifolium, the natural source of mosquito coil.</title>
        <authorList>
            <person name="Yamashiro T."/>
            <person name="Shiraishi A."/>
            <person name="Satake H."/>
            <person name="Nakayama K."/>
        </authorList>
    </citation>
    <scope>NUCLEOTIDE SEQUENCE</scope>
</reference>
<gene>
    <name evidence="1" type="ORF">Tci_003503</name>
</gene>
<protein>
    <submittedName>
        <fullName evidence="1">Uncharacterized protein</fullName>
    </submittedName>
</protein>